<dbReference type="PANTHER" id="PTHR11711">
    <property type="entry name" value="ADP RIBOSYLATION FACTOR-RELATED"/>
    <property type="match status" value="1"/>
</dbReference>
<dbReference type="SUPFAM" id="SSF52540">
    <property type="entry name" value="P-loop containing nucleoside triphosphate hydrolases"/>
    <property type="match status" value="1"/>
</dbReference>
<dbReference type="SMART" id="SM00178">
    <property type="entry name" value="SAR"/>
    <property type="match status" value="1"/>
</dbReference>
<dbReference type="InterPro" id="IPR027417">
    <property type="entry name" value="P-loop_NTPase"/>
</dbReference>
<dbReference type="GO" id="GO:0003924">
    <property type="term" value="F:GTPase activity"/>
    <property type="evidence" value="ECO:0007669"/>
    <property type="project" value="InterPro"/>
</dbReference>
<dbReference type="KEGG" id="bgt:106077038"/>
<dbReference type="EnsemblMetazoa" id="BGLB011471-RB">
    <property type="protein sequence ID" value="BGLB011471-PB"/>
    <property type="gene ID" value="BGLB011471"/>
</dbReference>
<dbReference type="PRINTS" id="PR00328">
    <property type="entry name" value="SAR1GTPBP"/>
</dbReference>
<feature type="binding site" evidence="4">
    <location>
        <begin position="136"/>
        <end position="139"/>
    </location>
    <ligand>
        <name>GTP</name>
        <dbReference type="ChEBI" id="CHEBI:37565"/>
    </ligand>
</feature>
<gene>
    <name evidence="7" type="primary">106077038</name>
</gene>
<dbReference type="SMART" id="SM00177">
    <property type="entry name" value="ARF"/>
    <property type="match status" value="1"/>
</dbReference>
<feature type="region of interest" description="Disordered" evidence="6">
    <location>
        <begin position="193"/>
        <end position="242"/>
    </location>
</feature>
<dbReference type="AlphaFoldDB" id="A0A2C9K174"/>
<keyword evidence="3 4" id="KW-0342">GTP-binding</keyword>
<organism evidence="7 8">
    <name type="scientific">Biomphalaria glabrata</name>
    <name type="common">Bloodfluke planorb</name>
    <name type="synonym">Freshwater snail</name>
    <dbReference type="NCBI Taxonomy" id="6526"/>
    <lineage>
        <taxon>Eukaryota</taxon>
        <taxon>Metazoa</taxon>
        <taxon>Spiralia</taxon>
        <taxon>Lophotrochozoa</taxon>
        <taxon>Mollusca</taxon>
        <taxon>Gastropoda</taxon>
        <taxon>Heterobranchia</taxon>
        <taxon>Euthyneura</taxon>
        <taxon>Panpulmonata</taxon>
        <taxon>Hygrophila</taxon>
        <taxon>Lymnaeoidea</taxon>
        <taxon>Planorbidae</taxon>
        <taxon>Biomphalaria</taxon>
    </lineage>
</organism>
<dbReference type="InterPro" id="IPR006689">
    <property type="entry name" value="Small_GTPase_ARF/SAR"/>
</dbReference>
<feature type="binding site" evidence="5">
    <location>
        <position position="57"/>
    </location>
    <ligand>
        <name>Mg(2+)</name>
        <dbReference type="ChEBI" id="CHEBI:18420"/>
    </ligand>
</feature>
<feature type="compositionally biased region" description="Basic residues" evidence="6">
    <location>
        <begin position="663"/>
        <end position="674"/>
    </location>
</feature>
<evidence type="ECO:0000256" key="5">
    <source>
        <dbReference type="PIRSR" id="PIRSR606689-2"/>
    </source>
</evidence>
<keyword evidence="2 4" id="KW-0547">Nucleotide-binding</keyword>
<evidence type="ECO:0000313" key="8">
    <source>
        <dbReference type="Proteomes" id="UP000076420"/>
    </source>
</evidence>
<dbReference type="PROSITE" id="PS51417">
    <property type="entry name" value="ARF"/>
    <property type="match status" value="1"/>
</dbReference>
<dbReference type="Pfam" id="PF00025">
    <property type="entry name" value="Arf"/>
    <property type="match status" value="1"/>
</dbReference>
<dbReference type="FunFam" id="3.40.50.300:FF:000412">
    <property type="entry name" value="ADP-ribosylation factor 1"/>
    <property type="match status" value="1"/>
</dbReference>
<feature type="compositionally biased region" description="Polar residues" evidence="6">
    <location>
        <begin position="195"/>
        <end position="213"/>
    </location>
</feature>
<feature type="binding site" evidence="5">
    <location>
        <position position="40"/>
    </location>
    <ligand>
        <name>Mg(2+)</name>
        <dbReference type="ChEBI" id="CHEBI:18420"/>
    </ligand>
</feature>
<comment type="similarity">
    <text evidence="1">Belongs to the small GTPase superfamily. Arf family.</text>
</comment>
<dbReference type="SMART" id="SM00175">
    <property type="entry name" value="RAB"/>
    <property type="match status" value="1"/>
</dbReference>
<dbReference type="NCBIfam" id="TIGR00231">
    <property type="entry name" value="small_GTP"/>
    <property type="match status" value="1"/>
</dbReference>
<feature type="compositionally biased region" description="Low complexity" evidence="6">
    <location>
        <begin position="214"/>
        <end position="225"/>
    </location>
</feature>
<dbReference type="InterPro" id="IPR024156">
    <property type="entry name" value="Small_GTPase_ARF"/>
</dbReference>
<feature type="compositionally biased region" description="Low complexity" evidence="6">
    <location>
        <begin position="609"/>
        <end position="622"/>
    </location>
</feature>
<sequence>MSSAALSLARVKVKMGNLWARLRHKDVRIILLGLDSAGKTTILYRLKLDDLVTTIPTIGFNVESIQYKDLHLTAWDIGSRDKIRPLFRHYYKGADAVVFVIDSHDPERLDELNYDVIKPAMNAEELTSAVFLFLANKIDLPDTMSVEEISERLGLKYLKHPWGIIPVSAVSGEGLQDALQWLAIRLGSAQVKPRNFTTNQPQKPKSMKECNTQSSLSSGSSTGTSRTDNSKTASTGGSIQSPQKPIIFVNSKLYMDTRAAQSLSSGSVDNTSSPMSAPMSSVSTPSSNYRYAAYTPRKTPGSVMNSFSSYSIAQSMQADMSRRKYSAISRSDIRKLSCASLNDTPGARKLSAASLLDCPNARKMSSVSLMESPYRRKMSTSFVIDPPCYRKFSSVSLMDTPSGRKLSIASLGDPRLTDTPFDRRNIDEADSDCVRKLSAVSLGDQAFPDYRRKLSAVSLTDSKDNVNRPKMSYLSADPTALSTPPTSKRRSEDLSLQGFGSFTPIMADYIHNDRKDSDTSADSLNIVSPSEHLQPHLRPLGLKKSPFMSNSAKYVVNSIEAEKETHYEELFRLLPDRMTNLNAYRESFLIANEHLGRNQNLLSALDQTNGNSSNVPNNNETSKSNHIKKGNKSSRQSSQDSDSSSSSGNGKRSNLDLFCTPTKRWHSQSRRNRNQMKGNNMSVVSSSHRGAYCSRAYSAFKCLFFRPTKEEMQHETNSISSDDENENCNNHCTNNRLDNHHLDVKRDNPVDIHITIEDVKDGEFQECAIDSNDT</sequence>
<dbReference type="VEuPathDB" id="VectorBase:BGLAX_048881"/>
<evidence type="ECO:0000256" key="3">
    <source>
        <dbReference type="ARBA" id="ARBA00023134"/>
    </source>
</evidence>
<dbReference type="VEuPathDB" id="VectorBase:BGLB011471"/>
<dbReference type="GO" id="GO:0046872">
    <property type="term" value="F:metal ion binding"/>
    <property type="evidence" value="ECO:0007669"/>
    <property type="project" value="UniProtKB-KW"/>
</dbReference>
<feature type="compositionally biased region" description="Polar residues" evidence="6">
    <location>
        <begin position="226"/>
        <end position="242"/>
    </location>
</feature>
<keyword evidence="5" id="KW-0460">Magnesium</keyword>
<keyword evidence="5" id="KW-0479">Metal-binding</keyword>
<dbReference type="STRING" id="6526.A0A2C9K174"/>
<dbReference type="Gene3D" id="3.40.50.300">
    <property type="entry name" value="P-loop containing nucleotide triphosphate hydrolases"/>
    <property type="match status" value="1"/>
</dbReference>
<feature type="region of interest" description="Disordered" evidence="6">
    <location>
        <begin position="467"/>
        <end position="492"/>
    </location>
</feature>
<feature type="compositionally biased region" description="Low complexity" evidence="6">
    <location>
        <begin position="271"/>
        <end position="286"/>
    </location>
</feature>
<proteinExistence type="inferred from homology"/>
<evidence type="ECO:0000256" key="6">
    <source>
        <dbReference type="SAM" id="MobiDB-lite"/>
    </source>
</evidence>
<evidence type="ECO:0000256" key="1">
    <source>
        <dbReference type="ARBA" id="ARBA00010290"/>
    </source>
</evidence>
<feature type="region of interest" description="Disordered" evidence="6">
    <location>
        <begin position="605"/>
        <end position="683"/>
    </location>
</feature>
<dbReference type="PROSITE" id="PS51419">
    <property type="entry name" value="RAB"/>
    <property type="match status" value="1"/>
</dbReference>
<dbReference type="OrthoDB" id="6060392at2759"/>
<dbReference type="InterPro" id="IPR005225">
    <property type="entry name" value="Small_GTP-bd"/>
</dbReference>
<evidence type="ECO:0000313" key="7">
    <source>
        <dbReference type="EnsemblMetazoa" id="BGLB011471-PB"/>
    </source>
</evidence>
<name>A0A2C9K174_BIOGL</name>
<protein>
    <submittedName>
        <fullName evidence="7">Uncharacterized protein</fullName>
    </submittedName>
</protein>
<evidence type="ECO:0000256" key="4">
    <source>
        <dbReference type="PIRSR" id="PIRSR606689-1"/>
    </source>
</evidence>
<dbReference type="CDD" id="cd00878">
    <property type="entry name" value="Arf_Arl"/>
    <property type="match status" value="1"/>
</dbReference>
<feature type="binding site" evidence="4">
    <location>
        <begin position="33"/>
        <end position="40"/>
    </location>
    <ligand>
        <name>GTP</name>
        <dbReference type="ChEBI" id="CHEBI:37565"/>
    </ligand>
</feature>
<dbReference type="GO" id="GO:0030010">
    <property type="term" value="P:establishment of cell polarity"/>
    <property type="evidence" value="ECO:0007669"/>
    <property type="project" value="UniProtKB-ARBA"/>
</dbReference>
<accession>A0A2C9K174</accession>
<reference evidence="7" key="1">
    <citation type="submission" date="2020-05" db="UniProtKB">
        <authorList>
            <consortium name="EnsemblMetazoa"/>
        </authorList>
    </citation>
    <scope>IDENTIFICATION</scope>
    <source>
        <strain evidence="7">BB02</strain>
    </source>
</reference>
<evidence type="ECO:0000256" key="2">
    <source>
        <dbReference type="ARBA" id="ARBA00022741"/>
    </source>
</evidence>
<feature type="compositionally biased region" description="Low complexity" evidence="6">
    <location>
        <begin position="633"/>
        <end position="652"/>
    </location>
</feature>
<dbReference type="Proteomes" id="UP000076420">
    <property type="component" value="Unassembled WGS sequence"/>
</dbReference>
<feature type="region of interest" description="Disordered" evidence="6">
    <location>
        <begin position="264"/>
        <end position="286"/>
    </location>
</feature>
<dbReference type="GO" id="GO:0005525">
    <property type="term" value="F:GTP binding"/>
    <property type="evidence" value="ECO:0007669"/>
    <property type="project" value="UniProtKB-KW"/>
</dbReference>